<protein>
    <submittedName>
        <fullName evidence="1">Uncharacterized protein</fullName>
    </submittedName>
</protein>
<dbReference type="Proteomes" id="UP000729402">
    <property type="component" value="Unassembled WGS sequence"/>
</dbReference>
<reference evidence="1" key="1">
    <citation type="journal article" date="2021" name="bioRxiv">
        <title>Whole Genome Assembly and Annotation of Northern Wild Rice, Zizania palustris L., Supports a Whole Genome Duplication in the Zizania Genus.</title>
        <authorList>
            <person name="Haas M."/>
            <person name="Kono T."/>
            <person name="Macchietto M."/>
            <person name="Millas R."/>
            <person name="McGilp L."/>
            <person name="Shao M."/>
            <person name="Duquette J."/>
            <person name="Hirsch C.N."/>
            <person name="Kimball J."/>
        </authorList>
    </citation>
    <scope>NUCLEOTIDE SEQUENCE</scope>
    <source>
        <tissue evidence="1">Fresh leaf tissue</tissue>
    </source>
</reference>
<sequence>MAGVGVEGAAAVDVVAGGGGAKDCRRSGVEALETASTVVGNWGTCYFGSISRFYFSIFAAKPVLLDSIQHQGFLLETIQEDLFLVFFC</sequence>
<comment type="caution">
    <text evidence="1">The sequence shown here is derived from an EMBL/GenBank/DDBJ whole genome shotgun (WGS) entry which is preliminary data.</text>
</comment>
<reference evidence="1" key="2">
    <citation type="submission" date="2021-02" db="EMBL/GenBank/DDBJ databases">
        <authorList>
            <person name="Kimball J.A."/>
            <person name="Haas M.W."/>
            <person name="Macchietto M."/>
            <person name="Kono T."/>
            <person name="Duquette J."/>
            <person name="Shao M."/>
        </authorList>
    </citation>
    <scope>NUCLEOTIDE SEQUENCE</scope>
    <source>
        <tissue evidence="1">Fresh leaf tissue</tissue>
    </source>
</reference>
<name>A0A8J5S9U4_ZIZPA</name>
<dbReference type="EMBL" id="JAAALK010000286">
    <property type="protein sequence ID" value="KAG8061268.1"/>
    <property type="molecule type" value="Genomic_DNA"/>
</dbReference>
<evidence type="ECO:0000313" key="2">
    <source>
        <dbReference type="Proteomes" id="UP000729402"/>
    </source>
</evidence>
<organism evidence="1 2">
    <name type="scientific">Zizania palustris</name>
    <name type="common">Northern wild rice</name>
    <dbReference type="NCBI Taxonomy" id="103762"/>
    <lineage>
        <taxon>Eukaryota</taxon>
        <taxon>Viridiplantae</taxon>
        <taxon>Streptophyta</taxon>
        <taxon>Embryophyta</taxon>
        <taxon>Tracheophyta</taxon>
        <taxon>Spermatophyta</taxon>
        <taxon>Magnoliopsida</taxon>
        <taxon>Liliopsida</taxon>
        <taxon>Poales</taxon>
        <taxon>Poaceae</taxon>
        <taxon>BOP clade</taxon>
        <taxon>Oryzoideae</taxon>
        <taxon>Oryzeae</taxon>
        <taxon>Zizaniinae</taxon>
        <taxon>Zizania</taxon>
    </lineage>
</organism>
<evidence type="ECO:0000313" key="1">
    <source>
        <dbReference type="EMBL" id="KAG8061268.1"/>
    </source>
</evidence>
<gene>
    <name evidence="1" type="ORF">GUJ93_ZPchr0003g17114</name>
</gene>
<proteinExistence type="predicted"/>
<dbReference type="AlphaFoldDB" id="A0A8J5S9U4"/>
<accession>A0A8J5S9U4</accession>
<keyword evidence="2" id="KW-1185">Reference proteome</keyword>